<protein>
    <submittedName>
        <fullName evidence="2">Uncharacterized protein</fullName>
    </submittedName>
</protein>
<dbReference type="OrthoDB" id="410568at2759"/>
<organism evidence="2 3">
    <name type="scientific">Symbiodinium microadriaticum</name>
    <name type="common">Dinoflagellate</name>
    <name type="synonym">Zooxanthella microadriatica</name>
    <dbReference type="NCBI Taxonomy" id="2951"/>
    <lineage>
        <taxon>Eukaryota</taxon>
        <taxon>Sar</taxon>
        <taxon>Alveolata</taxon>
        <taxon>Dinophyceae</taxon>
        <taxon>Suessiales</taxon>
        <taxon>Symbiodiniaceae</taxon>
        <taxon>Symbiodinium</taxon>
    </lineage>
</organism>
<dbReference type="EMBL" id="LSRX01000189">
    <property type="protein sequence ID" value="OLQ05301.1"/>
    <property type="molecule type" value="Genomic_DNA"/>
</dbReference>
<name>A0A1Q9ED38_SYMMI</name>
<evidence type="ECO:0000256" key="1">
    <source>
        <dbReference type="SAM" id="MobiDB-lite"/>
    </source>
</evidence>
<reference evidence="2 3" key="1">
    <citation type="submission" date="2016-02" db="EMBL/GenBank/DDBJ databases">
        <title>Genome analysis of coral dinoflagellate symbionts highlights evolutionary adaptations to a symbiotic lifestyle.</title>
        <authorList>
            <person name="Aranda M."/>
            <person name="Li Y."/>
            <person name="Liew Y.J."/>
            <person name="Baumgarten S."/>
            <person name="Simakov O."/>
            <person name="Wilson M."/>
            <person name="Piel J."/>
            <person name="Ashoor H."/>
            <person name="Bougouffa S."/>
            <person name="Bajic V.B."/>
            <person name="Ryu T."/>
            <person name="Ravasi T."/>
            <person name="Bayer T."/>
            <person name="Micklem G."/>
            <person name="Kim H."/>
            <person name="Bhak J."/>
            <person name="Lajeunesse T.C."/>
            <person name="Voolstra C.R."/>
        </authorList>
    </citation>
    <scope>NUCLEOTIDE SEQUENCE [LARGE SCALE GENOMIC DNA]</scope>
    <source>
        <strain evidence="2 3">CCMP2467</strain>
    </source>
</reference>
<comment type="caution">
    <text evidence="2">The sequence shown here is derived from an EMBL/GenBank/DDBJ whole genome shotgun (WGS) entry which is preliminary data.</text>
</comment>
<keyword evidence="3" id="KW-1185">Reference proteome</keyword>
<feature type="region of interest" description="Disordered" evidence="1">
    <location>
        <begin position="1"/>
        <end position="184"/>
    </location>
</feature>
<gene>
    <name evidence="2" type="ORF">AK812_SmicGene11553</name>
</gene>
<evidence type="ECO:0000313" key="3">
    <source>
        <dbReference type="Proteomes" id="UP000186817"/>
    </source>
</evidence>
<evidence type="ECO:0000313" key="2">
    <source>
        <dbReference type="EMBL" id="OLQ05301.1"/>
    </source>
</evidence>
<sequence length="923" mass="101003">MESAGSGDEPTYGGQDRASDGSVSMVRQGRQTAAIQMEVNLSASDDAGVDGVHASQREQEGGVRSPEQEAADVLAMADGLEPEYEFQSVEGNGAGSPEQVAADGLFGDRGSEFDAAGPGENRTPRVLAGYGRDPGRPQLNGVVERPLSSRGAGDDTRQALSGEVVAASRPPRRADGSWREDDGGALETERIGVLETLVQQLLKQNEHLMRELSDRDSRASGESGRSGRLDPVQTAERKVEGDRLLAATRAMQSLSIEDYDPSGVWDQRGLLTNGAQVLSWTKGSQVYPWIDRQGISLEQQQPGVSLASAEQEQELTLVGLEDGDTRDFRIEARGLAMLAKEGSLRGAISEATIREAAQILQSMKISALRADLDSASQVDEAVALDLINQYELYVGHQDNRNARLQCIVEDLSDMGTSELVEVIRKGDAHGDAAFWVFVDRMIPDASREVRDNCCVSLQDDAQETSTWNRRTRRKCAKSQGIIIHAFCGKAKRAFEHIAHKWDFAHLSVDASEDLLNDTTYRFLLQQARDGKIRALVGSPSSRTFSAARYVCEANGQGPRPIRVPGESIGGYGVKDLSCQERAQRSLDDTLILRFMILMGLSVEANRRMGVPDPACVIEHPCLEEEVGTAQGVIEDSVKASLWSTPEWKILKERAGLGEFRFFQRPMGHQKRRPTCLGSNLGPDPTLVECCIPAESLDYVPRKDFRAEAELWNEWAPGLVQAVSSMLHRAFGQMRRMISGGWEMNKLDPGFINHLKQNHVPYRNDCATCLRGSAKRKQHRRVLTPQAWTLSVDTAGPFAKGKDEHTMKARYLVVGVLSVPTLAVTGSEVTDPMDADPGPVPVGGGVLDDAEWLADEDGAGDELEPDLPARELSEARSAWNEWEKLVESSREDWLAEAQTESGQGCFLSLDWDIRVQTSSPDVIG</sequence>
<feature type="compositionally biased region" description="Basic and acidic residues" evidence="1">
    <location>
        <begin position="172"/>
        <end position="184"/>
    </location>
</feature>
<accession>A0A1Q9ED38</accession>
<feature type="region of interest" description="Disordered" evidence="1">
    <location>
        <begin position="212"/>
        <end position="237"/>
    </location>
</feature>
<dbReference type="AlphaFoldDB" id="A0A1Q9ED38"/>
<dbReference type="Proteomes" id="UP000186817">
    <property type="component" value="Unassembled WGS sequence"/>
</dbReference>
<proteinExistence type="predicted"/>
<feature type="compositionally biased region" description="Polar residues" evidence="1">
    <location>
        <begin position="29"/>
        <end position="43"/>
    </location>
</feature>